<accession>A0AAV1MW20</accession>
<dbReference type="Pfam" id="PF00089">
    <property type="entry name" value="Trypsin"/>
    <property type="match status" value="1"/>
</dbReference>
<evidence type="ECO:0000256" key="3">
    <source>
        <dbReference type="ARBA" id="ARBA00022801"/>
    </source>
</evidence>
<dbReference type="PROSITE" id="PS50240">
    <property type="entry name" value="TRYPSIN_DOM"/>
    <property type="match status" value="1"/>
</dbReference>
<dbReference type="PROSITE" id="PS00134">
    <property type="entry name" value="TRYPSIN_HIS"/>
    <property type="match status" value="1"/>
</dbReference>
<keyword evidence="3 6" id="KW-0378">Hydrolase</keyword>
<dbReference type="InterPro" id="IPR018114">
    <property type="entry name" value="TRYPSIN_HIS"/>
</dbReference>
<evidence type="ECO:0000256" key="1">
    <source>
        <dbReference type="ARBA" id="ARBA00022670"/>
    </source>
</evidence>
<keyword evidence="1 6" id="KW-0645">Protease</keyword>
<keyword evidence="10" id="KW-1185">Reference proteome</keyword>
<evidence type="ECO:0000256" key="5">
    <source>
        <dbReference type="ARBA" id="ARBA00023157"/>
    </source>
</evidence>
<dbReference type="GO" id="GO:0006508">
    <property type="term" value="P:proteolysis"/>
    <property type="evidence" value="ECO:0007669"/>
    <property type="project" value="UniProtKB-KW"/>
</dbReference>
<feature type="chain" id="PRO_5043998976" evidence="7">
    <location>
        <begin position="27"/>
        <end position="320"/>
    </location>
</feature>
<dbReference type="SMART" id="SM00020">
    <property type="entry name" value="Tryp_SPc"/>
    <property type="match status" value="1"/>
</dbReference>
<feature type="signal peptide" evidence="7">
    <location>
        <begin position="1"/>
        <end position="26"/>
    </location>
</feature>
<keyword evidence="5" id="KW-1015">Disulfide bond</keyword>
<dbReference type="PROSITE" id="PS00135">
    <property type="entry name" value="TRYPSIN_SER"/>
    <property type="match status" value="1"/>
</dbReference>
<dbReference type="CDD" id="cd00190">
    <property type="entry name" value="Tryp_SPc"/>
    <property type="match status" value="1"/>
</dbReference>
<dbReference type="Proteomes" id="UP001314229">
    <property type="component" value="Unassembled WGS sequence"/>
</dbReference>
<keyword evidence="2 7" id="KW-0732">Signal</keyword>
<dbReference type="PRINTS" id="PR00722">
    <property type="entry name" value="CHYMOTRYPSIN"/>
</dbReference>
<evidence type="ECO:0000256" key="7">
    <source>
        <dbReference type="SAM" id="SignalP"/>
    </source>
</evidence>
<gene>
    <name evidence="9" type="ORF">FSCOSCO3_A030040</name>
</gene>
<evidence type="ECO:0000313" key="9">
    <source>
        <dbReference type="EMBL" id="CAK6950809.1"/>
    </source>
</evidence>
<dbReference type="AlphaFoldDB" id="A0AAV1MW20"/>
<evidence type="ECO:0000256" key="4">
    <source>
        <dbReference type="ARBA" id="ARBA00022825"/>
    </source>
</evidence>
<comment type="caution">
    <text evidence="9">The sequence shown here is derived from an EMBL/GenBank/DDBJ whole genome shotgun (WGS) entry which is preliminary data.</text>
</comment>
<evidence type="ECO:0000313" key="10">
    <source>
        <dbReference type="Proteomes" id="UP001314229"/>
    </source>
</evidence>
<sequence length="320" mass="35123">MKTVGSSPHVMFASILLTHAFCMVRPHPLSLTYKYKSVHRDGFQCIYRHIKEKEEMLCSRNLSVVLSSMVILIVQSSHGAEIIGGQVVSPHSMPFMALLETNAPACGGILISPKWVLTAAHCSDFYSIKTVFLGVHSIKSIKEEKDSRQILKVQKRIPHPCYDKSDKVNDIMLLKLSKSAKKTKTVAWLNLDKTIKDPASGSTCKVAGWGKTNNVAKKMSDVLMAVNVTVVDRVKCNSPDYYNLNPVITKGMICAGSDGKNQADTCQGDSGGPLLCNGALVGVTSFGQQCGLIKKPGVYTFLSQKQLDWIKKTMKKSEIQ</sequence>
<dbReference type="Gene3D" id="2.40.10.10">
    <property type="entry name" value="Trypsin-like serine proteases"/>
    <property type="match status" value="2"/>
</dbReference>
<name>A0AAV1MW20_SCOSC</name>
<dbReference type="GO" id="GO:0004252">
    <property type="term" value="F:serine-type endopeptidase activity"/>
    <property type="evidence" value="ECO:0007669"/>
    <property type="project" value="InterPro"/>
</dbReference>
<protein>
    <submittedName>
        <fullName evidence="9">Granzyme A-like</fullName>
    </submittedName>
</protein>
<dbReference type="PANTHER" id="PTHR24271">
    <property type="entry name" value="KALLIKREIN-RELATED"/>
    <property type="match status" value="1"/>
</dbReference>
<dbReference type="InterPro" id="IPR001254">
    <property type="entry name" value="Trypsin_dom"/>
</dbReference>
<evidence type="ECO:0000256" key="2">
    <source>
        <dbReference type="ARBA" id="ARBA00022729"/>
    </source>
</evidence>
<dbReference type="PANTHER" id="PTHR24271:SF52">
    <property type="entry name" value="GRANZYME K"/>
    <property type="match status" value="1"/>
</dbReference>
<dbReference type="InterPro" id="IPR009003">
    <property type="entry name" value="Peptidase_S1_PA"/>
</dbReference>
<feature type="domain" description="Peptidase S1" evidence="8">
    <location>
        <begin position="82"/>
        <end position="315"/>
    </location>
</feature>
<proteinExistence type="predicted"/>
<evidence type="ECO:0000259" key="8">
    <source>
        <dbReference type="PROSITE" id="PS50240"/>
    </source>
</evidence>
<reference evidence="9 10" key="1">
    <citation type="submission" date="2024-01" db="EMBL/GenBank/DDBJ databases">
        <authorList>
            <person name="Alioto T."/>
            <person name="Alioto T."/>
            <person name="Gomez Garrido J."/>
        </authorList>
    </citation>
    <scope>NUCLEOTIDE SEQUENCE [LARGE SCALE GENOMIC DNA]</scope>
</reference>
<dbReference type="InterPro" id="IPR001314">
    <property type="entry name" value="Peptidase_S1A"/>
</dbReference>
<dbReference type="InterPro" id="IPR033116">
    <property type="entry name" value="TRYPSIN_SER"/>
</dbReference>
<dbReference type="SUPFAM" id="SSF50494">
    <property type="entry name" value="Trypsin-like serine proteases"/>
    <property type="match status" value="1"/>
</dbReference>
<evidence type="ECO:0000256" key="6">
    <source>
        <dbReference type="RuleBase" id="RU363034"/>
    </source>
</evidence>
<keyword evidence="4 6" id="KW-0720">Serine protease</keyword>
<dbReference type="InterPro" id="IPR043504">
    <property type="entry name" value="Peptidase_S1_PA_chymotrypsin"/>
</dbReference>
<dbReference type="FunFam" id="2.40.10.10:FF:000120">
    <property type="entry name" value="Putative serine protease"/>
    <property type="match status" value="1"/>
</dbReference>
<dbReference type="EMBL" id="CAWUFR010000004">
    <property type="protein sequence ID" value="CAK6950809.1"/>
    <property type="molecule type" value="Genomic_DNA"/>
</dbReference>
<organism evidence="9 10">
    <name type="scientific">Scomber scombrus</name>
    <name type="common">Atlantic mackerel</name>
    <name type="synonym">Scomber vernalis</name>
    <dbReference type="NCBI Taxonomy" id="13677"/>
    <lineage>
        <taxon>Eukaryota</taxon>
        <taxon>Metazoa</taxon>
        <taxon>Chordata</taxon>
        <taxon>Craniata</taxon>
        <taxon>Vertebrata</taxon>
        <taxon>Euteleostomi</taxon>
        <taxon>Actinopterygii</taxon>
        <taxon>Neopterygii</taxon>
        <taxon>Teleostei</taxon>
        <taxon>Neoteleostei</taxon>
        <taxon>Acanthomorphata</taxon>
        <taxon>Pelagiaria</taxon>
        <taxon>Scombriformes</taxon>
        <taxon>Scombridae</taxon>
        <taxon>Scomber</taxon>
    </lineage>
</organism>